<name>A0A673H4E1_9TELE</name>
<dbReference type="GO" id="GO:0035255">
    <property type="term" value="F:ionotropic glutamate receptor binding"/>
    <property type="evidence" value="ECO:0007669"/>
    <property type="project" value="TreeGrafter"/>
</dbReference>
<evidence type="ECO:0000313" key="3">
    <source>
        <dbReference type="Ensembl" id="ENSSRHP00000020893.1"/>
    </source>
</evidence>
<dbReference type="GO" id="GO:0045211">
    <property type="term" value="C:postsynaptic membrane"/>
    <property type="evidence" value="ECO:0007669"/>
    <property type="project" value="TreeGrafter"/>
</dbReference>
<evidence type="ECO:0000259" key="2">
    <source>
        <dbReference type="Pfam" id="PF16511"/>
    </source>
</evidence>
<dbReference type="GO" id="GO:0014069">
    <property type="term" value="C:postsynaptic density"/>
    <property type="evidence" value="ECO:0007669"/>
    <property type="project" value="TreeGrafter"/>
</dbReference>
<protein>
    <recommendedName>
        <fullName evidence="2">Talin N-terminal F0 domain-containing protein</fullName>
    </recommendedName>
</protein>
<dbReference type="Gene3D" id="3.10.20.90">
    <property type="entry name" value="Phosphatidylinositol 3-kinase Catalytic Subunit, Chain A, domain 1"/>
    <property type="match status" value="1"/>
</dbReference>
<keyword evidence="4" id="KW-1185">Reference proteome</keyword>
<feature type="domain" description="Talin N-terminal F0" evidence="2">
    <location>
        <begin position="54"/>
        <end position="124"/>
    </location>
</feature>
<dbReference type="Ensembl" id="ENSSRHT00000021554.1">
    <property type="protein sequence ID" value="ENSSRHP00000020893.1"/>
    <property type="gene ID" value="ENSSRHG00000011144.1"/>
</dbReference>
<evidence type="ECO:0000313" key="4">
    <source>
        <dbReference type="Proteomes" id="UP000472270"/>
    </source>
</evidence>
<reference evidence="3" key="2">
    <citation type="submission" date="2025-09" db="UniProtKB">
        <authorList>
            <consortium name="Ensembl"/>
        </authorList>
    </citation>
    <scope>IDENTIFICATION</scope>
</reference>
<dbReference type="InterPro" id="IPR032425">
    <property type="entry name" value="FERM_f0"/>
</dbReference>
<organism evidence="3 4">
    <name type="scientific">Sinocyclocheilus rhinocerous</name>
    <dbReference type="NCBI Taxonomy" id="307959"/>
    <lineage>
        <taxon>Eukaryota</taxon>
        <taxon>Metazoa</taxon>
        <taxon>Chordata</taxon>
        <taxon>Craniata</taxon>
        <taxon>Vertebrata</taxon>
        <taxon>Euteleostomi</taxon>
        <taxon>Actinopterygii</taxon>
        <taxon>Neopterygii</taxon>
        <taxon>Teleostei</taxon>
        <taxon>Ostariophysi</taxon>
        <taxon>Cypriniformes</taxon>
        <taxon>Cyprinidae</taxon>
        <taxon>Cyprininae</taxon>
        <taxon>Sinocyclocheilus</taxon>
    </lineage>
</organism>
<dbReference type="AlphaFoldDB" id="A0A673H4E1"/>
<sequence length="134" mass="15104">MPRSPMSSEEEMAQSFSDSVSSESDSSRDEPPRLDQPTSARLDNSLRDTMLICVVIPDLQQSKSMRFSPDATVWVAKQQILCTLTQSLRDVLNYGLFQPAVDGRESGFLEEERPLRDYPLSTNKGVPTLEVKRH</sequence>
<dbReference type="PANTHER" id="PTHR24135">
    <property type="entry name" value="SH3 AND MULTIPLE ANKYRIN REPEAT DOMAINS PROTEIN"/>
    <property type="match status" value="1"/>
</dbReference>
<feature type="compositionally biased region" description="Low complexity" evidence="1">
    <location>
        <begin position="15"/>
        <end position="24"/>
    </location>
</feature>
<feature type="region of interest" description="Disordered" evidence="1">
    <location>
        <begin position="1"/>
        <end position="42"/>
    </location>
</feature>
<accession>A0A673H4E1</accession>
<dbReference type="InterPro" id="IPR051569">
    <property type="entry name" value="SHANK"/>
</dbReference>
<dbReference type="GO" id="GO:0043197">
    <property type="term" value="C:dendritic spine"/>
    <property type="evidence" value="ECO:0007669"/>
    <property type="project" value="TreeGrafter"/>
</dbReference>
<dbReference type="PANTHER" id="PTHR24135:SF17">
    <property type="entry name" value="SH3 AND MULTIPLE ANKYRIN REPEAT DOMAINS PROTEIN 2"/>
    <property type="match status" value="1"/>
</dbReference>
<dbReference type="FunFam" id="3.10.20.90:FF:000029">
    <property type="entry name" value="SH3 and multiple ankyrin repeat domains protein 1"/>
    <property type="match status" value="1"/>
</dbReference>
<reference evidence="3" key="1">
    <citation type="submission" date="2025-08" db="UniProtKB">
        <authorList>
            <consortium name="Ensembl"/>
        </authorList>
    </citation>
    <scope>IDENTIFICATION</scope>
</reference>
<dbReference type="Proteomes" id="UP000472270">
    <property type="component" value="Unassembled WGS sequence"/>
</dbReference>
<evidence type="ECO:0000256" key="1">
    <source>
        <dbReference type="SAM" id="MobiDB-lite"/>
    </source>
</evidence>
<proteinExistence type="predicted"/>
<dbReference type="GO" id="GO:0030160">
    <property type="term" value="F:synaptic receptor adaptor activity"/>
    <property type="evidence" value="ECO:0007669"/>
    <property type="project" value="TreeGrafter"/>
</dbReference>
<dbReference type="Pfam" id="PF16511">
    <property type="entry name" value="FERM_f0"/>
    <property type="match status" value="1"/>
</dbReference>